<feature type="transmembrane region" description="Helical" evidence="7">
    <location>
        <begin position="35"/>
        <end position="58"/>
    </location>
</feature>
<keyword evidence="3 7" id="KW-1133">Transmembrane helix</keyword>
<dbReference type="Proteomes" id="UP000009097">
    <property type="component" value="Unassembled WGS sequence"/>
</dbReference>
<dbReference type="InterPro" id="IPR052337">
    <property type="entry name" value="SAT4-like"/>
</dbReference>
<dbReference type="RefSeq" id="XP_018258001.1">
    <property type="nucleotide sequence ID" value="XM_018397129.1"/>
</dbReference>
<sequence length="406" mass="45170">MSMSRKELEALLAAPALQPPPGAEASFDNPPNRNGLAWFVTTLCIAIATLCLLLRTYIRMWKEKKIHREEVLMFGAYGAFWGTAYAGYAMILAPGYYVHQWHLRNADLVRPLYLILVYGCCYSVVLPLIKTAILLDWSRVFVPSDKRRSPLWWGCIVLGGLQCVWGITCIILLNMQCIPHRAIWEFYVPSKCYNLPSVMLGSATVQVVTDVAMVLLPQRTIWALNMNWQKKLGVSVIFGVGLIACIAAGFRLSHTVTFSQEADRMYYIGPLLFWAWAEMTAGFFILSVPCLPKLVIESRLPTRIKVALGLSVQTNPPIGGSNDLVTIGGSGGTRRKPLPKDSLTLRDSYYEIGDDDIHRSDTGRPESQERLRERPDTGSNKASGIAAMSGSHSGSDTEENPSIRLR</sequence>
<dbReference type="InterPro" id="IPR049326">
    <property type="entry name" value="Rhodopsin_dom_fungi"/>
</dbReference>
<evidence type="ECO:0000256" key="2">
    <source>
        <dbReference type="ARBA" id="ARBA00022692"/>
    </source>
</evidence>
<dbReference type="VEuPathDB" id="FungiDB:FOXG_17114"/>
<feature type="compositionally biased region" description="Basic and acidic residues" evidence="6">
    <location>
        <begin position="355"/>
        <end position="376"/>
    </location>
</feature>
<dbReference type="GeneID" id="28957913"/>
<dbReference type="Pfam" id="PF20684">
    <property type="entry name" value="Fung_rhodopsin"/>
    <property type="match status" value="1"/>
</dbReference>
<evidence type="ECO:0000256" key="5">
    <source>
        <dbReference type="ARBA" id="ARBA00038359"/>
    </source>
</evidence>
<feature type="transmembrane region" description="Helical" evidence="7">
    <location>
        <begin position="232"/>
        <end position="253"/>
    </location>
</feature>
<evidence type="ECO:0000256" key="6">
    <source>
        <dbReference type="SAM" id="MobiDB-lite"/>
    </source>
</evidence>
<organism evidence="9 10">
    <name type="scientific">Fusarium oxysporum f. sp. lycopersici (strain 4287 / CBS 123668 / FGSC 9935 / NRRL 34936)</name>
    <name type="common">Fusarium vascular wilt of tomato</name>
    <dbReference type="NCBI Taxonomy" id="426428"/>
    <lineage>
        <taxon>Eukaryota</taxon>
        <taxon>Fungi</taxon>
        <taxon>Dikarya</taxon>
        <taxon>Ascomycota</taxon>
        <taxon>Pezizomycotina</taxon>
        <taxon>Sordariomycetes</taxon>
        <taxon>Hypocreomycetidae</taxon>
        <taxon>Hypocreales</taxon>
        <taxon>Nectriaceae</taxon>
        <taxon>Fusarium</taxon>
        <taxon>Fusarium oxysporum species complex</taxon>
    </lineage>
</organism>
<keyword evidence="2 7" id="KW-0812">Transmembrane</keyword>
<feature type="region of interest" description="Disordered" evidence="6">
    <location>
        <begin position="354"/>
        <end position="406"/>
    </location>
</feature>
<comment type="similarity">
    <text evidence="5">Belongs to the SAT4 family.</text>
</comment>
<feature type="transmembrane region" description="Helical" evidence="7">
    <location>
        <begin position="273"/>
        <end position="296"/>
    </location>
</feature>
<name>A0A0J9WBU3_FUSO4</name>
<evidence type="ECO:0000256" key="3">
    <source>
        <dbReference type="ARBA" id="ARBA00022989"/>
    </source>
</evidence>
<evidence type="ECO:0000313" key="10">
    <source>
        <dbReference type="Proteomes" id="UP000009097"/>
    </source>
</evidence>
<gene>
    <name evidence="9" type="ORF">FOXG_17114</name>
</gene>
<keyword evidence="4 7" id="KW-0472">Membrane</keyword>
<protein>
    <recommendedName>
        <fullName evidence="8">Rhodopsin domain-containing protein</fullName>
    </recommendedName>
</protein>
<feature type="transmembrane region" description="Helical" evidence="7">
    <location>
        <begin position="70"/>
        <end position="91"/>
    </location>
</feature>
<dbReference type="EMBL" id="DS231737">
    <property type="protein sequence ID" value="KNB19956.1"/>
    <property type="molecule type" value="Genomic_DNA"/>
</dbReference>
<feature type="domain" description="Rhodopsin" evidence="8">
    <location>
        <begin position="54"/>
        <end position="295"/>
    </location>
</feature>
<dbReference type="AlphaFoldDB" id="A0A0J9WBU3"/>
<evidence type="ECO:0000256" key="7">
    <source>
        <dbReference type="SAM" id="Phobius"/>
    </source>
</evidence>
<feature type="transmembrane region" description="Helical" evidence="7">
    <location>
        <begin position="150"/>
        <end position="173"/>
    </location>
</feature>
<comment type="subcellular location">
    <subcellularLocation>
        <location evidence="1">Membrane</location>
        <topology evidence="1">Multi-pass membrane protein</topology>
    </subcellularLocation>
</comment>
<proteinExistence type="inferred from homology"/>
<reference evidence="9" key="2">
    <citation type="journal article" date="2010" name="Nature">
        <title>Comparative genomics reveals mobile pathogenicity chromosomes in Fusarium.</title>
        <authorList>
            <person name="Ma L.J."/>
            <person name="van der Does H.C."/>
            <person name="Borkovich K.A."/>
            <person name="Coleman J.J."/>
            <person name="Daboussi M.J."/>
            <person name="Di Pietro A."/>
            <person name="Dufresne M."/>
            <person name="Freitag M."/>
            <person name="Grabherr M."/>
            <person name="Henrissat B."/>
            <person name="Houterman P.M."/>
            <person name="Kang S."/>
            <person name="Shim W.B."/>
            <person name="Woloshuk C."/>
            <person name="Xie X."/>
            <person name="Xu J.R."/>
            <person name="Antoniw J."/>
            <person name="Baker S.E."/>
            <person name="Bluhm B.H."/>
            <person name="Breakspear A."/>
            <person name="Brown D.W."/>
            <person name="Butchko R.A."/>
            <person name="Chapman S."/>
            <person name="Coulson R."/>
            <person name="Coutinho P.M."/>
            <person name="Danchin E.G."/>
            <person name="Diener A."/>
            <person name="Gale L.R."/>
            <person name="Gardiner D.M."/>
            <person name="Goff S."/>
            <person name="Hammond-Kosack K.E."/>
            <person name="Hilburn K."/>
            <person name="Hua-Van A."/>
            <person name="Jonkers W."/>
            <person name="Kazan K."/>
            <person name="Kodira C.D."/>
            <person name="Koehrsen M."/>
            <person name="Kumar L."/>
            <person name="Lee Y.H."/>
            <person name="Li L."/>
            <person name="Manners J.M."/>
            <person name="Miranda-Saavedra D."/>
            <person name="Mukherjee M."/>
            <person name="Park G."/>
            <person name="Park J."/>
            <person name="Park S.Y."/>
            <person name="Proctor R.H."/>
            <person name="Regev A."/>
            <person name="Ruiz-Roldan M.C."/>
            <person name="Sain D."/>
            <person name="Sakthikumar S."/>
            <person name="Sykes S."/>
            <person name="Schwartz D.C."/>
            <person name="Turgeon B.G."/>
            <person name="Wapinski I."/>
            <person name="Yoder O."/>
            <person name="Young S."/>
            <person name="Zeng Q."/>
            <person name="Zhou S."/>
            <person name="Galagan J."/>
            <person name="Cuomo C.A."/>
            <person name="Kistler H.C."/>
            <person name="Rep M."/>
        </authorList>
    </citation>
    <scope>NUCLEOTIDE SEQUENCE [LARGE SCALE GENOMIC DNA]</scope>
    <source>
        <strain evidence="9">4287</strain>
    </source>
</reference>
<reference evidence="9" key="1">
    <citation type="submission" date="2007-04" db="EMBL/GenBank/DDBJ databases">
        <authorList>
            <consortium name="The Broad Institute Genome Sequencing Platform"/>
            <person name="Birren B."/>
            <person name="Lander E."/>
            <person name="Galagan J."/>
            <person name="Nusbaum C."/>
            <person name="Devon K."/>
            <person name="Ma L.-J."/>
            <person name="Jaffe D."/>
            <person name="Butler J."/>
            <person name="Alvarez P."/>
            <person name="Gnerre S."/>
            <person name="Grabherr M."/>
            <person name="Kleber M."/>
            <person name="Mauceli E."/>
            <person name="Brockman W."/>
            <person name="MacCallum I.A."/>
            <person name="Young S."/>
            <person name="LaButti K."/>
            <person name="DeCaprio D."/>
            <person name="Crawford M."/>
            <person name="Koehrsen M."/>
            <person name="Engels R."/>
            <person name="Montgomery P."/>
            <person name="Pearson M."/>
            <person name="Howarth C."/>
            <person name="Larson L."/>
            <person name="White J."/>
            <person name="O'Leary S."/>
            <person name="Kodira C."/>
            <person name="Zeng Q."/>
            <person name="Yandava C."/>
            <person name="Alvarado L."/>
            <person name="Kistler C."/>
            <person name="Shim W.-B."/>
            <person name="Kang S."/>
            <person name="Woloshuk C."/>
        </authorList>
    </citation>
    <scope>NUCLEOTIDE SEQUENCE</scope>
    <source>
        <strain evidence="9">4287</strain>
    </source>
</reference>
<dbReference type="KEGG" id="fox:FOXG_17114"/>
<dbReference type="GO" id="GO:0016020">
    <property type="term" value="C:membrane"/>
    <property type="evidence" value="ECO:0007669"/>
    <property type="project" value="UniProtKB-SubCell"/>
</dbReference>
<evidence type="ECO:0000313" key="9">
    <source>
        <dbReference type="EMBL" id="KNB19956.1"/>
    </source>
</evidence>
<accession>A0A0J9WBU3</accession>
<feature type="region of interest" description="Disordered" evidence="6">
    <location>
        <begin position="321"/>
        <end position="341"/>
    </location>
</feature>
<evidence type="ECO:0000256" key="4">
    <source>
        <dbReference type="ARBA" id="ARBA00023136"/>
    </source>
</evidence>
<feature type="transmembrane region" description="Helical" evidence="7">
    <location>
        <begin position="193"/>
        <end position="216"/>
    </location>
</feature>
<dbReference type="OrthoDB" id="4682787at2759"/>
<dbReference type="PANTHER" id="PTHR33048">
    <property type="entry name" value="PTH11-LIKE INTEGRAL MEMBRANE PROTEIN (AFU_ORTHOLOGUE AFUA_5G11245)"/>
    <property type="match status" value="1"/>
</dbReference>
<feature type="transmembrane region" description="Helical" evidence="7">
    <location>
        <begin position="111"/>
        <end position="129"/>
    </location>
</feature>
<dbReference type="PANTHER" id="PTHR33048:SF47">
    <property type="entry name" value="INTEGRAL MEMBRANE PROTEIN-RELATED"/>
    <property type="match status" value="1"/>
</dbReference>
<evidence type="ECO:0000259" key="8">
    <source>
        <dbReference type="Pfam" id="PF20684"/>
    </source>
</evidence>
<evidence type="ECO:0000256" key="1">
    <source>
        <dbReference type="ARBA" id="ARBA00004141"/>
    </source>
</evidence>